<sequence>MHDLIDEKYSTIPTKNTFVYYYYQIAEKLDTLDMALQGKNHLNSIDKKKREELVQFFSKDGQRIISNHGIPIVLDGFLNYVKDSEIKKYVEIIRRL</sequence>
<accession>A0AC34Q9W5</accession>
<name>A0AC34Q9W5_9BILA</name>
<dbReference type="WBParaSite" id="JU765_v2.g14408.t1">
    <property type="protein sequence ID" value="JU765_v2.g14408.t1"/>
    <property type="gene ID" value="JU765_v2.g14408"/>
</dbReference>
<dbReference type="Proteomes" id="UP000887576">
    <property type="component" value="Unplaced"/>
</dbReference>
<organism evidence="1 2">
    <name type="scientific">Panagrolaimus sp. JU765</name>
    <dbReference type="NCBI Taxonomy" id="591449"/>
    <lineage>
        <taxon>Eukaryota</taxon>
        <taxon>Metazoa</taxon>
        <taxon>Ecdysozoa</taxon>
        <taxon>Nematoda</taxon>
        <taxon>Chromadorea</taxon>
        <taxon>Rhabditida</taxon>
        <taxon>Tylenchina</taxon>
        <taxon>Panagrolaimomorpha</taxon>
        <taxon>Panagrolaimoidea</taxon>
        <taxon>Panagrolaimidae</taxon>
        <taxon>Panagrolaimus</taxon>
    </lineage>
</organism>
<reference evidence="2" key="1">
    <citation type="submission" date="2022-11" db="UniProtKB">
        <authorList>
            <consortium name="WormBaseParasite"/>
        </authorList>
    </citation>
    <scope>IDENTIFICATION</scope>
</reference>
<protein>
    <submittedName>
        <fullName evidence="2">Homing endonuclease LAGLIDADG domain-containing protein</fullName>
    </submittedName>
</protein>
<proteinExistence type="predicted"/>
<evidence type="ECO:0000313" key="2">
    <source>
        <dbReference type="WBParaSite" id="JU765_v2.g14408.t1"/>
    </source>
</evidence>
<evidence type="ECO:0000313" key="1">
    <source>
        <dbReference type="Proteomes" id="UP000887576"/>
    </source>
</evidence>